<dbReference type="Proteomes" id="UP000235579">
    <property type="component" value="Unassembled WGS sequence"/>
</dbReference>
<evidence type="ECO:0000313" key="3">
    <source>
        <dbReference type="Proteomes" id="UP000235579"/>
    </source>
</evidence>
<reference evidence="2 4" key="4">
    <citation type="submission" date="2019-04" db="EMBL/GenBank/DDBJ databases">
        <title>A reverse ecology approach based on a biological definition of microbial populations.</title>
        <authorList>
            <person name="Arevalo P."/>
            <person name="Vaninsberghe D."/>
            <person name="Elsherbini J."/>
            <person name="Gore J."/>
            <person name="Polz M."/>
        </authorList>
    </citation>
    <scope>NUCLEOTIDE SEQUENCE [LARGE SCALE GENOMIC DNA]</scope>
    <source>
        <strain evidence="2 4">10N.222.45.A8</strain>
    </source>
</reference>
<reference evidence="3" key="1">
    <citation type="submission" date="2016-07" db="EMBL/GenBank/DDBJ databases">
        <title>Nontailed viruses are major unrecognized killers of bacteria in the ocean.</title>
        <authorList>
            <person name="Kauffman K."/>
            <person name="Hussain F."/>
            <person name="Yang J."/>
            <person name="Arevalo P."/>
            <person name="Brown J."/>
            <person name="Cutler M."/>
            <person name="Kelly L."/>
            <person name="Polz M.F."/>
        </authorList>
    </citation>
    <scope>NUCLEOTIDE SEQUENCE [LARGE SCALE GENOMIC DNA]</scope>
    <source>
        <strain evidence="3">10N.222.48.A2</strain>
    </source>
</reference>
<evidence type="ECO:0000313" key="2">
    <source>
        <dbReference type="EMBL" id="TKG27992.1"/>
    </source>
</evidence>
<dbReference type="EMBL" id="SYVV01000043">
    <property type="protein sequence ID" value="TKG27992.1"/>
    <property type="molecule type" value="Genomic_DNA"/>
</dbReference>
<dbReference type="AlphaFoldDB" id="A0A2N7NN86"/>
<gene>
    <name evidence="1" type="ORF">BCS92_04935</name>
    <name evidence="2" type="ORF">FC057_22655</name>
</gene>
<organism evidence="1 3">
    <name type="scientific">Vibrio tasmaniensis</name>
    <dbReference type="NCBI Taxonomy" id="212663"/>
    <lineage>
        <taxon>Bacteria</taxon>
        <taxon>Pseudomonadati</taxon>
        <taxon>Pseudomonadota</taxon>
        <taxon>Gammaproteobacteria</taxon>
        <taxon>Vibrionales</taxon>
        <taxon>Vibrionaceae</taxon>
        <taxon>Vibrio</taxon>
    </lineage>
</organism>
<evidence type="ECO:0000313" key="4">
    <source>
        <dbReference type="Proteomes" id="UP000308018"/>
    </source>
</evidence>
<dbReference type="EMBL" id="MDBP01000014">
    <property type="protein sequence ID" value="PMP17753.1"/>
    <property type="molecule type" value="Genomic_DNA"/>
</dbReference>
<accession>A0A2N7NN86</accession>
<dbReference type="Proteomes" id="UP000308018">
    <property type="component" value="Unassembled WGS sequence"/>
</dbReference>
<reference evidence="1" key="3">
    <citation type="journal article" date="2018" name="Nature">
        <title>A major lineage of non-tailed dsDNA viruses as unrecognized killers of marine bacteria.</title>
        <authorList>
            <person name="Kauffman K.M."/>
            <person name="Hussain F.A."/>
            <person name="Yang J."/>
            <person name="Arevalo P."/>
            <person name="Brown J.M."/>
            <person name="Chang W.K."/>
            <person name="VanInsberghe D."/>
            <person name="Elsherbini J."/>
            <person name="Sharma R.S."/>
            <person name="Cutler M.B."/>
            <person name="Kelly L."/>
            <person name="Polz M.F."/>
        </authorList>
    </citation>
    <scope>NUCLEOTIDE SEQUENCE</scope>
    <source>
        <strain evidence="1">10N.222.48.A2</strain>
    </source>
</reference>
<comment type="caution">
    <text evidence="1">The sequence shown here is derived from an EMBL/GenBank/DDBJ whole genome shotgun (WGS) entry which is preliminary data.</text>
</comment>
<name>A0A2N7NN86_9VIBR</name>
<evidence type="ECO:0000313" key="1">
    <source>
        <dbReference type="EMBL" id="PMP17753.1"/>
    </source>
</evidence>
<dbReference type="RefSeq" id="WP_102257401.1">
    <property type="nucleotide sequence ID" value="NZ_MDBG01000002.1"/>
</dbReference>
<reference evidence="1" key="2">
    <citation type="submission" date="2016-07" db="EMBL/GenBank/DDBJ databases">
        <authorList>
            <person name="Wan K."/>
            <person name="Booth B."/>
            <person name="Spirohn K."/>
            <person name="Hao T."/>
            <person name="Hu Y."/>
            <person name="Calderwood M."/>
            <person name="Hill D."/>
            <person name="Mohr S."/>
            <person name="Vidal M."/>
            <person name="Celniker S."/>
            <person name="Perrimon N."/>
        </authorList>
    </citation>
    <scope>NUCLEOTIDE SEQUENCE</scope>
    <source>
        <strain evidence="1">10N.222.48.A2</strain>
    </source>
</reference>
<proteinExistence type="predicted"/>
<protein>
    <submittedName>
        <fullName evidence="1">Uncharacterized protein</fullName>
    </submittedName>
</protein>
<sequence length="718" mass="80291">MNRTIKPTVIIACSADKLRSGKPMEMYNGRLFKDIRCHLGSADVSDHINLIVMSAEHGFLSANTSVSKYDTQMGVDVTPAEWVKKHTRNCAMSLGISTIHEEDRAGGLFVFLPSAYQQAFEMMLKKSIFKGVVKDFKQFYMCKDFRGIGVMRSRLIKLLKHKASPVAELMHFRSGISAVGEFEGAVQAGQFRGMSLANVNLKSAEDKPECDWLMNRMKLDLFADKPFFFDNGIINAIKKGQDIDAGAVLREVEQISKTFAPGSGHNFYFVLPDDPFNQIAAVDVLRENRDIIQRLSKSVSLIMPIHKITTGNLQQHALDMLEAIDFAPVILGIPTRCDAKLPNGKSVNLRMDIKDIETLFELKDTQNQPVFTRVHFLGMSEASKGGFIRTNNGCYQERVAIANLHQKEFSSDVCVMQSFFGANKSARAGSVHVRSLDAELSKFAIENSALIDYLRTTGSTKVLYSILDSLECTLNPIIIDKHISYWNEITDPRYHVKGSTGFTVPYNELLQTVHKHIDIDKYLVADYLIQLYKEELVTVYELPSYDELRALALVKVFSDESNYYTSNSPHLFSEIVEVEDFRGMQCSKVPRNRNAVTISTEEEVVLEVEEASTIDTLDILTFLKSAINDHVTIQPEAIQVESFVEPELKVTFIGDIIYELKAAVIGAGIFTDTNSDTAVFGCEPDEGAGIIEQLQSAVLIRGPLTELVTAFEKEEVLT</sequence>